<feature type="compositionally biased region" description="Basic and acidic residues" evidence="1">
    <location>
        <begin position="84"/>
        <end position="105"/>
    </location>
</feature>
<feature type="compositionally biased region" description="Basic and acidic residues" evidence="1">
    <location>
        <begin position="42"/>
        <end position="64"/>
    </location>
</feature>
<reference evidence="2" key="1">
    <citation type="submission" date="2021-01" db="EMBL/GenBank/DDBJ databases">
        <authorList>
            <person name="Li R."/>
            <person name="Bekaert M."/>
        </authorList>
    </citation>
    <scope>NUCLEOTIDE SEQUENCE</scope>
    <source>
        <strain evidence="2">Farmed</strain>
    </source>
</reference>
<evidence type="ECO:0000313" key="2">
    <source>
        <dbReference type="EMBL" id="CAE1299876.1"/>
    </source>
</evidence>
<proteinExistence type="predicted"/>
<sequence>MAISVLLSPAHFTASMPAWATPCDRPARRPAHDCSTRGYRAAGDDVPRHRPAQRAEDDGGRDDALVDQALADRLGHRMQAGKGDGQEIGREVEEGGEHHGRDRRQQAGRHHGRDRIGRVMQAVEIIERQRDRGSGRPAGERRVRAWPPPQA</sequence>
<feature type="compositionally biased region" description="Basic and acidic residues" evidence="1">
    <location>
        <begin position="25"/>
        <end position="35"/>
    </location>
</feature>
<feature type="region of interest" description="Disordered" evidence="1">
    <location>
        <begin position="19"/>
        <end position="151"/>
    </location>
</feature>
<dbReference type="EMBL" id="CAHIKZ030003405">
    <property type="protein sequence ID" value="CAE1299876.1"/>
    <property type="molecule type" value="Genomic_DNA"/>
</dbReference>
<evidence type="ECO:0000313" key="3">
    <source>
        <dbReference type="Proteomes" id="UP000597762"/>
    </source>
</evidence>
<gene>
    <name evidence="2" type="ORF">SPHA_53476</name>
</gene>
<accession>A0A812DI81</accession>
<name>A0A812DI81_ACAPH</name>
<dbReference type="AlphaFoldDB" id="A0A812DI81"/>
<organism evidence="2 3">
    <name type="scientific">Acanthosepion pharaonis</name>
    <name type="common">Pharaoh cuttlefish</name>
    <name type="synonym">Sepia pharaonis</name>
    <dbReference type="NCBI Taxonomy" id="158019"/>
    <lineage>
        <taxon>Eukaryota</taxon>
        <taxon>Metazoa</taxon>
        <taxon>Spiralia</taxon>
        <taxon>Lophotrochozoa</taxon>
        <taxon>Mollusca</taxon>
        <taxon>Cephalopoda</taxon>
        <taxon>Coleoidea</taxon>
        <taxon>Decapodiformes</taxon>
        <taxon>Sepiida</taxon>
        <taxon>Sepiina</taxon>
        <taxon>Sepiidae</taxon>
        <taxon>Acanthosepion</taxon>
    </lineage>
</organism>
<dbReference type="Proteomes" id="UP000597762">
    <property type="component" value="Unassembled WGS sequence"/>
</dbReference>
<protein>
    <submittedName>
        <fullName evidence="2">Uncharacterized protein</fullName>
    </submittedName>
</protein>
<keyword evidence="3" id="KW-1185">Reference proteome</keyword>
<evidence type="ECO:0000256" key="1">
    <source>
        <dbReference type="SAM" id="MobiDB-lite"/>
    </source>
</evidence>
<comment type="caution">
    <text evidence="2">The sequence shown here is derived from an EMBL/GenBank/DDBJ whole genome shotgun (WGS) entry which is preliminary data.</text>
</comment>
<feature type="compositionally biased region" description="Basic and acidic residues" evidence="1">
    <location>
        <begin position="125"/>
        <end position="143"/>
    </location>
</feature>